<proteinExistence type="predicted"/>
<evidence type="ECO:0000313" key="1">
    <source>
        <dbReference type="EMBL" id="HIZ37286.1"/>
    </source>
</evidence>
<evidence type="ECO:0000313" key="2">
    <source>
        <dbReference type="Proteomes" id="UP000824037"/>
    </source>
</evidence>
<dbReference type="EMBL" id="DXBY01000277">
    <property type="protein sequence ID" value="HIZ37286.1"/>
    <property type="molecule type" value="Genomic_DNA"/>
</dbReference>
<name>A0A9D2EHQ3_9MICO</name>
<accession>A0A9D2EHQ3</accession>
<reference evidence="1" key="1">
    <citation type="journal article" date="2021" name="PeerJ">
        <title>Extensive microbial diversity within the chicken gut microbiome revealed by metagenomics and culture.</title>
        <authorList>
            <person name="Gilroy R."/>
            <person name="Ravi A."/>
            <person name="Getino M."/>
            <person name="Pursley I."/>
            <person name="Horton D.L."/>
            <person name="Alikhan N.F."/>
            <person name="Baker D."/>
            <person name="Gharbi K."/>
            <person name="Hall N."/>
            <person name="Watson M."/>
            <person name="Adriaenssens E.M."/>
            <person name="Foster-Nyarko E."/>
            <person name="Jarju S."/>
            <person name="Secka A."/>
            <person name="Antonio M."/>
            <person name="Oren A."/>
            <person name="Chaudhuri R.R."/>
            <person name="La Ragione R."/>
            <person name="Hildebrand F."/>
            <person name="Pallen M.J."/>
        </authorList>
    </citation>
    <scope>NUCLEOTIDE SEQUENCE</scope>
    <source>
        <strain evidence="1">ChiGjej4B4-7305</strain>
    </source>
</reference>
<evidence type="ECO:0008006" key="3">
    <source>
        <dbReference type="Google" id="ProtNLM"/>
    </source>
</evidence>
<dbReference type="AlphaFoldDB" id="A0A9D2EHQ3"/>
<protein>
    <recommendedName>
        <fullName evidence="3">DUF3800 domain-containing protein</fullName>
    </recommendedName>
</protein>
<reference evidence="1" key="2">
    <citation type="submission" date="2021-04" db="EMBL/GenBank/DDBJ databases">
        <authorList>
            <person name="Gilroy R."/>
        </authorList>
    </citation>
    <scope>NUCLEOTIDE SEQUENCE</scope>
    <source>
        <strain evidence="1">ChiGjej4B4-7305</strain>
    </source>
</reference>
<sequence length="97" mass="11007">MARVYMYADETGDLRYDRDAPYFGIGTATYRGKHSDALWAGLELRTELESKGVRVQHGLHAKNDSRSTRSAMFDVIAQQAPRFDATFLCKENAYARV</sequence>
<gene>
    <name evidence="1" type="ORF">H9815_16035</name>
</gene>
<comment type="caution">
    <text evidence="1">The sequence shown here is derived from an EMBL/GenBank/DDBJ whole genome shotgun (WGS) entry which is preliminary data.</text>
</comment>
<dbReference type="Proteomes" id="UP000824037">
    <property type="component" value="Unassembled WGS sequence"/>
</dbReference>
<organism evidence="1 2">
    <name type="scientific">Candidatus Ruania gallistercoris</name>
    <dbReference type="NCBI Taxonomy" id="2838746"/>
    <lineage>
        <taxon>Bacteria</taxon>
        <taxon>Bacillati</taxon>
        <taxon>Actinomycetota</taxon>
        <taxon>Actinomycetes</taxon>
        <taxon>Micrococcales</taxon>
        <taxon>Ruaniaceae</taxon>
        <taxon>Ruania</taxon>
    </lineage>
</organism>